<keyword evidence="1" id="KW-0732">Signal</keyword>
<dbReference type="PANTHER" id="PTHR19328:SF75">
    <property type="entry name" value="ALDOSE SUGAR DEHYDROGENASE YLII"/>
    <property type="match status" value="1"/>
</dbReference>
<organism evidence="3 4">
    <name type="scientific">Prosthecobacter algae</name>
    <dbReference type="NCBI Taxonomy" id="1144682"/>
    <lineage>
        <taxon>Bacteria</taxon>
        <taxon>Pseudomonadati</taxon>
        <taxon>Verrucomicrobiota</taxon>
        <taxon>Verrucomicrobiia</taxon>
        <taxon>Verrucomicrobiales</taxon>
        <taxon>Verrucomicrobiaceae</taxon>
        <taxon>Prosthecobacter</taxon>
    </lineage>
</organism>
<feature type="domain" description="Glucose/Sorbosone dehydrogenase" evidence="2">
    <location>
        <begin position="73"/>
        <end position="381"/>
    </location>
</feature>
<proteinExistence type="predicted"/>
<sequence length="432" mass="47454">MSRRPLPHAACLALAALLHLGGGVAHAVPEALPGDGLAPEAPLAPPVPALEIPEDTLPGIGLSRLVFDREFDSPVALSTALPDSGGEQILALQRGEFCAVKLDGSGQWRSFLDFRPRMAGIVLFEEGVHGIALHPQFEKNRLFYLSYTQNDPRRTVISEMRATEGEAPTALPETERVLLEIPQPLADHWGGHITFGPDGHLYIALGDGGLRSDPYRLAQNPWVLHGKILRLDVNTRSGRLPYGIPADNPFAHEQTVRPEIFALGFRNPWGLAFDPHTGHLWCADVGQDLWEEINLVKKGANYGWSDRDGPTTPDFHPQPLIPGTATTDPVHAYTRLRGEGLCIVGGHTYRGEKMPALQGMYLFADWGYGTVWGLEMDALNERATRRLVLHRRAESTKLNPTLITPDAEGEPILLSQEGSLYRIEYIEAISAE</sequence>
<dbReference type="RefSeq" id="WP_345739022.1">
    <property type="nucleotide sequence ID" value="NZ_BAABIA010000017.1"/>
</dbReference>
<reference evidence="4" key="1">
    <citation type="journal article" date="2019" name="Int. J. Syst. Evol. Microbiol.">
        <title>The Global Catalogue of Microorganisms (GCM) 10K type strain sequencing project: providing services to taxonomists for standard genome sequencing and annotation.</title>
        <authorList>
            <consortium name="The Broad Institute Genomics Platform"/>
            <consortium name="The Broad Institute Genome Sequencing Center for Infectious Disease"/>
            <person name="Wu L."/>
            <person name="Ma J."/>
        </authorList>
    </citation>
    <scope>NUCLEOTIDE SEQUENCE [LARGE SCALE GENOMIC DNA]</scope>
    <source>
        <strain evidence="4">JCM 18053</strain>
    </source>
</reference>
<feature type="chain" id="PRO_5046848304" evidence="1">
    <location>
        <begin position="28"/>
        <end position="432"/>
    </location>
</feature>
<evidence type="ECO:0000313" key="3">
    <source>
        <dbReference type="EMBL" id="GAA5150077.1"/>
    </source>
</evidence>
<accession>A0ABP9PSR9</accession>
<dbReference type="EMBL" id="BAABIA010000017">
    <property type="protein sequence ID" value="GAA5150077.1"/>
    <property type="molecule type" value="Genomic_DNA"/>
</dbReference>
<evidence type="ECO:0000259" key="2">
    <source>
        <dbReference type="Pfam" id="PF07995"/>
    </source>
</evidence>
<dbReference type="SUPFAM" id="SSF50952">
    <property type="entry name" value="Soluble quinoprotein glucose dehydrogenase"/>
    <property type="match status" value="1"/>
</dbReference>
<name>A0ABP9PSR9_9BACT</name>
<gene>
    <name evidence="3" type="ORF">GCM10023213_48580</name>
</gene>
<dbReference type="InterPro" id="IPR012938">
    <property type="entry name" value="Glc/Sorbosone_DH"/>
</dbReference>
<dbReference type="Gene3D" id="2.120.10.30">
    <property type="entry name" value="TolB, C-terminal domain"/>
    <property type="match status" value="1"/>
</dbReference>
<dbReference type="InterPro" id="IPR011042">
    <property type="entry name" value="6-blade_b-propeller_TolB-like"/>
</dbReference>
<dbReference type="Proteomes" id="UP001499852">
    <property type="component" value="Unassembled WGS sequence"/>
</dbReference>
<dbReference type="InterPro" id="IPR011041">
    <property type="entry name" value="Quinoprot_gluc/sorb_DH_b-prop"/>
</dbReference>
<dbReference type="Pfam" id="PF07995">
    <property type="entry name" value="GSDH"/>
    <property type="match status" value="1"/>
</dbReference>
<dbReference type="PANTHER" id="PTHR19328">
    <property type="entry name" value="HEDGEHOG-INTERACTING PROTEIN"/>
    <property type="match status" value="1"/>
</dbReference>
<evidence type="ECO:0000256" key="1">
    <source>
        <dbReference type="SAM" id="SignalP"/>
    </source>
</evidence>
<feature type="signal peptide" evidence="1">
    <location>
        <begin position="1"/>
        <end position="27"/>
    </location>
</feature>
<evidence type="ECO:0000313" key="4">
    <source>
        <dbReference type="Proteomes" id="UP001499852"/>
    </source>
</evidence>
<protein>
    <submittedName>
        <fullName evidence="3">PQQ-dependent sugar dehydrogenase</fullName>
    </submittedName>
</protein>
<keyword evidence="4" id="KW-1185">Reference proteome</keyword>
<comment type="caution">
    <text evidence="3">The sequence shown here is derived from an EMBL/GenBank/DDBJ whole genome shotgun (WGS) entry which is preliminary data.</text>
</comment>